<gene>
    <name evidence="1" type="ORF">Vadar_010024</name>
</gene>
<dbReference type="Proteomes" id="UP000828048">
    <property type="component" value="Chromosome 2"/>
</dbReference>
<organism evidence="1 2">
    <name type="scientific">Vaccinium darrowii</name>
    <dbReference type="NCBI Taxonomy" id="229202"/>
    <lineage>
        <taxon>Eukaryota</taxon>
        <taxon>Viridiplantae</taxon>
        <taxon>Streptophyta</taxon>
        <taxon>Embryophyta</taxon>
        <taxon>Tracheophyta</taxon>
        <taxon>Spermatophyta</taxon>
        <taxon>Magnoliopsida</taxon>
        <taxon>eudicotyledons</taxon>
        <taxon>Gunneridae</taxon>
        <taxon>Pentapetalae</taxon>
        <taxon>asterids</taxon>
        <taxon>Ericales</taxon>
        <taxon>Ericaceae</taxon>
        <taxon>Vaccinioideae</taxon>
        <taxon>Vaccinieae</taxon>
        <taxon>Vaccinium</taxon>
    </lineage>
</organism>
<comment type="caution">
    <text evidence="1">The sequence shown here is derived from an EMBL/GenBank/DDBJ whole genome shotgun (WGS) entry which is preliminary data.</text>
</comment>
<protein>
    <submittedName>
        <fullName evidence="1">Uncharacterized protein</fullName>
    </submittedName>
</protein>
<proteinExistence type="predicted"/>
<reference evidence="1 2" key="1">
    <citation type="journal article" date="2021" name="Hortic Res">
        <title>High-quality reference genome and annotation aids understanding of berry development for evergreen blueberry (Vaccinium darrowii).</title>
        <authorList>
            <person name="Yu J."/>
            <person name="Hulse-Kemp A.M."/>
            <person name="Babiker E."/>
            <person name="Staton M."/>
        </authorList>
    </citation>
    <scope>NUCLEOTIDE SEQUENCE [LARGE SCALE GENOMIC DNA]</scope>
    <source>
        <strain evidence="2">cv. NJ 8807/NJ 8810</strain>
        <tissue evidence="1">Young leaf</tissue>
    </source>
</reference>
<dbReference type="EMBL" id="CM037152">
    <property type="protein sequence ID" value="KAH7833821.1"/>
    <property type="molecule type" value="Genomic_DNA"/>
</dbReference>
<name>A0ACB7WZ81_9ERIC</name>
<accession>A0ACB7WZ81</accession>
<evidence type="ECO:0000313" key="2">
    <source>
        <dbReference type="Proteomes" id="UP000828048"/>
    </source>
</evidence>
<evidence type="ECO:0000313" key="1">
    <source>
        <dbReference type="EMBL" id="KAH7833821.1"/>
    </source>
</evidence>
<keyword evidence="2" id="KW-1185">Reference proteome</keyword>
<sequence length="486" mass="54792">MDGSTVDIISNLPRHVLEKILACLTIQEAVMTSVLSRKWRCIWKTLPQLVFNDNFCRGSWTRVKTDKLMMNICKALLLHQGPILKFTLSLSELKSCPEIDQFISFVSDKGIREFTLHIQKGEPYKVPSTLFSCLQLEHLNLHSCILKSPPGFKGFARLLSLELNEVRISSDVLSSLASNCLLLERLILRSSTSFDYLEIMAPNLKQLCCEGLFKCICIRMRYGADVSLVLKGSRNQLQYNEGEISNSVMLLGSLTTAEVLVLNYPYVKCMAASGVRERLPTTLNNLGSLHLRDICFGEPDEISIVLYLIRCSPKLQLISISAFHRATAEIDHVVDLFDLQGWSDVSLNKLSYVTLEEVFGIKAEMEFIRLLLAKSPMLETMNIKLKSMVVAERLRIVEELGCKCFKQPEEEADSKWVNLSVIENMRSDSSFLKKKMTVAAVEMTVVGNREPKTATKSAPKDHAQAAESLLQWRGMMAAPFSLLCRH</sequence>